<dbReference type="AlphaFoldDB" id="A0A8S0WG61"/>
<evidence type="ECO:0000313" key="9">
    <source>
        <dbReference type="Proteomes" id="UP001071230"/>
    </source>
</evidence>
<dbReference type="Gene3D" id="3.40.640.10">
    <property type="entry name" value="Type I PLP-dependent aspartate aminotransferase-like (Major domain)"/>
    <property type="match status" value="1"/>
</dbReference>
<dbReference type="SUPFAM" id="SSF53383">
    <property type="entry name" value="PLP-dependent transferases"/>
    <property type="match status" value="1"/>
</dbReference>
<dbReference type="KEGG" id="aacx:DEACI_2289"/>
<dbReference type="InterPro" id="IPR051798">
    <property type="entry name" value="Class-II_PLP-Dep_Aminotrans"/>
</dbReference>
<gene>
    <name evidence="8" type="ORF">DEACI_1567</name>
    <name evidence="7" type="ORF">DEACI_2289</name>
</gene>
<evidence type="ECO:0000256" key="2">
    <source>
        <dbReference type="ARBA" id="ARBA00012224"/>
    </source>
</evidence>
<dbReference type="PANTHER" id="PTHR43525:SF1">
    <property type="entry name" value="PROTEIN MALY"/>
    <property type="match status" value="1"/>
</dbReference>
<dbReference type="Proteomes" id="UP000836597">
    <property type="component" value="Chromosome"/>
</dbReference>
<reference evidence="7" key="2">
    <citation type="submission" date="2020-01" db="EMBL/GenBank/DDBJ databases">
        <authorList>
            <person name="Hornung B."/>
        </authorList>
    </citation>
    <scope>NUCLEOTIDE SEQUENCE</scope>
    <source>
        <strain evidence="7">PacBioINE</strain>
    </source>
</reference>
<dbReference type="GO" id="GO:0030170">
    <property type="term" value="F:pyridoxal phosphate binding"/>
    <property type="evidence" value="ECO:0007669"/>
    <property type="project" value="InterPro"/>
</dbReference>
<comment type="similarity">
    <text evidence="5">Belongs to the class-II pyridoxal-phosphate-dependent aminotransferase family. MalY/PatB cystathionine beta-lyase subfamily.</text>
</comment>
<keyword evidence="9" id="KW-1185">Reference proteome</keyword>
<dbReference type="EC" id="4.4.1.13" evidence="2"/>
<evidence type="ECO:0000256" key="1">
    <source>
        <dbReference type="ARBA" id="ARBA00001933"/>
    </source>
</evidence>
<keyword evidence="4 7" id="KW-0456">Lyase</keyword>
<evidence type="ECO:0000313" key="8">
    <source>
        <dbReference type="EMBL" id="CEJ07109.1"/>
    </source>
</evidence>
<dbReference type="Pfam" id="PF00155">
    <property type="entry name" value="Aminotran_1_2"/>
    <property type="match status" value="1"/>
</dbReference>
<evidence type="ECO:0000256" key="3">
    <source>
        <dbReference type="ARBA" id="ARBA00022898"/>
    </source>
</evidence>
<dbReference type="InterPro" id="IPR004839">
    <property type="entry name" value="Aminotransferase_I/II_large"/>
</dbReference>
<name>A0A8S0WG61_9FIRM</name>
<dbReference type="InterPro" id="IPR015421">
    <property type="entry name" value="PyrdxlP-dep_Trfase_major"/>
</dbReference>
<protein>
    <recommendedName>
        <fullName evidence="2">cysteine-S-conjugate beta-lyase</fullName>
        <ecNumber evidence="2">4.4.1.13</ecNumber>
    </recommendedName>
</protein>
<sequence length="397" mass="44334">MDREFDRVVERRHTSSVKWDFNEETFGAKDVLPMWVADMDFLAPQAVIDALTRRAEHGIYGYSESMAGYYEAVREWMSKRHGWSIEKDWIVFSPGVVPALNWLIRALARPGAKVVIQPPIYPPFQRAIENNGCEPVHNPLKWEEGRYVMDMTGLEKEFAAGAQMLILCSPHNPVGRVWERAELEALAQLCQAYGVSVIADEIHSDLIYPGKEHVAYGTLSEKAAQQAVVCTAPSKTFNLAGLQTSNLIIPDPGRRQAFRKVMERNGIHHPNVFGLTALEAAYRQGGEWLDKLMLYLAENLGFLTDYLADKVPQVKVVRPEGTYLVWLDFRALGLEAEALQEFLLKSARVALNAGYTFGPGGAGFARMNIACPRVTLQEGLSRIARAVGELLTGQEQG</sequence>
<dbReference type="Gene3D" id="3.90.1150.10">
    <property type="entry name" value="Aspartate Aminotransferase, domain 1"/>
    <property type="match status" value="1"/>
</dbReference>
<keyword evidence="3" id="KW-0663">Pyridoxal phosphate</keyword>
<dbReference type="CDD" id="cd00609">
    <property type="entry name" value="AAT_like"/>
    <property type="match status" value="1"/>
</dbReference>
<evidence type="ECO:0000259" key="6">
    <source>
        <dbReference type="Pfam" id="PF00155"/>
    </source>
</evidence>
<evidence type="ECO:0000256" key="4">
    <source>
        <dbReference type="ARBA" id="ARBA00023239"/>
    </source>
</evidence>
<comment type="cofactor">
    <cofactor evidence="1">
        <name>pyridoxal 5'-phosphate</name>
        <dbReference type="ChEBI" id="CHEBI:597326"/>
    </cofactor>
</comment>
<dbReference type="Proteomes" id="UP001071230">
    <property type="component" value="Unassembled WGS sequence"/>
</dbReference>
<organism evidence="7">
    <name type="scientific">Acididesulfobacillus acetoxydans</name>
    <dbReference type="NCBI Taxonomy" id="1561005"/>
    <lineage>
        <taxon>Bacteria</taxon>
        <taxon>Bacillati</taxon>
        <taxon>Bacillota</taxon>
        <taxon>Clostridia</taxon>
        <taxon>Eubacteriales</taxon>
        <taxon>Peptococcaceae</taxon>
        <taxon>Acididesulfobacillus</taxon>
    </lineage>
</organism>
<accession>A0A8S0WG61</accession>
<dbReference type="PANTHER" id="PTHR43525">
    <property type="entry name" value="PROTEIN MALY"/>
    <property type="match status" value="1"/>
</dbReference>
<dbReference type="InterPro" id="IPR027619">
    <property type="entry name" value="C-S_lyase_PatB-like"/>
</dbReference>
<dbReference type="RefSeq" id="WP_240985124.1">
    <property type="nucleotide sequence ID" value="NZ_CDGJ01000037.1"/>
</dbReference>
<dbReference type="InterPro" id="IPR015422">
    <property type="entry name" value="PyrdxlP-dep_Trfase_small"/>
</dbReference>
<dbReference type="NCBIfam" id="TIGR04350">
    <property type="entry name" value="C_S_lyase_PatB"/>
    <property type="match status" value="1"/>
</dbReference>
<dbReference type="InterPro" id="IPR015424">
    <property type="entry name" value="PyrdxlP-dep_Trfase"/>
</dbReference>
<evidence type="ECO:0000256" key="5">
    <source>
        <dbReference type="ARBA" id="ARBA00037974"/>
    </source>
</evidence>
<dbReference type="EMBL" id="LR746496">
    <property type="protein sequence ID" value="CAA7601622.1"/>
    <property type="molecule type" value="Genomic_DNA"/>
</dbReference>
<dbReference type="EMBL" id="CDGJ01000037">
    <property type="protein sequence ID" value="CEJ07109.1"/>
    <property type="molecule type" value="Genomic_DNA"/>
</dbReference>
<proteinExistence type="inferred from homology"/>
<feature type="domain" description="Aminotransferase class I/classII large" evidence="6">
    <location>
        <begin position="35"/>
        <end position="383"/>
    </location>
</feature>
<reference evidence="8" key="1">
    <citation type="submission" date="2014-11" db="EMBL/GenBank/DDBJ databases">
        <authorList>
            <person name="Hornung B.V."/>
        </authorList>
    </citation>
    <scope>NUCLEOTIDE SEQUENCE</scope>
    <source>
        <strain evidence="8">INE</strain>
    </source>
</reference>
<dbReference type="GO" id="GO:0047804">
    <property type="term" value="F:cysteine-S-conjugate beta-lyase activity"/>
    <property type="evidence" value="ECO:0007669"/>
    <property type="project" value="UniProtKB-EC"/>
</dbReference>
<evidence type="ECO:0000313" key="7">
    <source>
        <dbReference type="EMBL" id="CAA7601622.1"/>
    </source>
</evidence>